<evidence type="ECO:0000313" key="11">
    <source>
        <dbReference type="Proteomes" id="UP000297635"/>
    </source>
</evidence>
<organism evidence="10 11">
    <name type="scientific">Duncaniella freteri</name>
    <dbReference type="NCBI Taxonomy" id="2530391"/>
    <lineage>
        <taxon>Bacteria</taxon>
        <taxon>Pseudomonadati</taxon>
        <taxon>Bacteroidota</taxon>
        <taxon>Bacteroidia</taxon>
        <taxon>Bacteroidales</taxon>
        <taxon>Muribaculaceae</taxon>
        <taxon>Duncaniella</taxon>
    </lineage>
</organism>
<keyword evidence="11" id="KW-1185">Reference proteome</keyword>
<evidence type="ECO:0000259" key="8">
    <source>
        <dbReference type="Pfam" id="PF00370"/>
    </source>
</evidence>
<protein>
    <submittedName>
        <fullName evidence="10">Rhamnulokinase</fullName>
    </submittedName>
</protein>
<dbReference type="AlphaFoldDB" id="A0A4Z0V5E0"/>
<reference evidence="10 11" key="1">
    <citation type="submission" date="2019-02" db="EMBL/GenBank/DDBJ databases">
        <title>Isolation and identification of novel species under the genus Muribaculum.</title>
        <authorList>
            <person name="Miyake S."/>
            <person name="Ding Y."/>
            <person name="Low A."/>
            <person name="Soh M."/>
            <person name="Seedorf H."/>
        </authorList>
    </citation>
    <scope>NUCLEOTIDE SEQUENCE [LARGE SCALE GENOMIC DNA]</scope>
    <source>
        <strain evidence="10 11">TLL-A3</strain>
    </source>
</reference>
<evidence type="ECO:0000256" key="6">
    <source>
        <dbReference type="ARBA" id="ARBA00023157"/>
    </source>
</evidence>
<evidence type="ECO:0000256" key="3">
    <source>
        <dbReference type="ARBA" id="ARBA00022741"/>
    </source>
</evidence>
<keyword evidence="6" id="KW-1015">Disulfide bond</keyword>
<dbReference type="InterPro" id="IPR018485">
    <property type="entry name" value="FGGY_C"/>
</dbReference>
<evidence type="ECO:0000256" key="1">
    <source>
        <dbReference type="ARBA" id="ARBA00009156"/>
    </source>
</evidence>
<feature type="domain" description="Carbohydrate kinase FGGY C-terminal" evidence="9">
    <location>
        <begin position="260"/>
        <end position="447"/>
    </location>
</feature>
<dbReference type="Gene3D" id="3.30.420.40">
    <property type="match status" value="2"/>
</dbReference>
<dbReference type="RefSeq" id="WP_135471462.1">
    <property type="nucleotide sequence ID" value="NZ_CASJDB010000084.1"/>
</dbReference>
<keyword evidence="2" id="KW-0808">Transferase</keyword>
<gene>
    <name evidence="10" type="ORF">EZ315_07065</name>
</gene>
<evidence type="ECO:0000313" key="10">
    <source>
        <dbReference type="EMBL" id="TGG40449.1"/>
    </source>
</evidence>
<dbReference type="PANTHER" id="PTHR10196">
    <property type="entry name" value="SUGAR KINASE"/>
    <property type="match status" value="1"/>
</dbReference>
<dbReference type="GO" id="GO:0005829">
    <property type="term" value="C:cytosol"/>
    <property type="evidence" value="ECO:0007669"/>
    <property type="project" value="TreeGrafter"/>
</dbReference>
<dbReference type="InterPro" id="IPR043129">
    <property type="entry name" value="ATPase_NBD"/>
</dbReference>
<name>A0A4Z0V5E0_9BACT</name>
<evidence type="ECO:0000256" key="4">
    <source>
        <dbReference type="ARBA" id="ARBA00022777"/>
    </source>
</evidence>
<dbReference type="GO" id="GO:0005524">
    <property type="term" value="F:ATP binding"/>
    <property type="evidence" value="ECO:0007669"/>
    <property type="project" value="UniProtKB-KW"/>
</dbReference>
<dbReference type="Proteomes" id="UP000297635">
    <property type="component" value="Unassembled WGS sequence"/>
</dbReference>
<dbReference type="Pfam" id="PF00370">
    <property type="entry name" value="FGGY_N"/>
    <property type="match status" value="1"/>
</dbReference>
<comment type="caution">
    <text evidence="10">The sequence shown here is derived from an EMBL/GenBank/DDBJ whole genome shotgun (WGS) entry which is preliminary data.</text>
</comment>
<evidence type="ECO:0000256" key="7">
    <source>
        <dbReference type="ARBA" id="ARBA00023308"/>
    </source>
</evidence>
<dbReference type="InterPro" id="IPR013449">
    <property type="entry name" value="Rhamnulokinase"/>
</dbReference>
<dbReference type="GO" id="GO:0004370">
    <property type="term" value="F:glycerol kinase activity"/>
    <property type="evidence" value="ECO:0007669"/>
    <property type="project" value="TreeGrafter"/>
</dbReference>
<dbReference type="Pfam" id="PF02782">
    <property type="entry name" value="FGGY_C"/>
    <property type="match status" value="1"/>
</dbReference>
<evidence type="ECO:0000259" key="9">
    <source>
        <dbReference type="Pfam" id="PF02782"/>
    </source>
</evidence>
<keyword evidence="4 10" id="KW-0418">Kinase</keyword>
<dbReference type="InterPro" id="IPR018484">
    <property type="entry name" value="FGGY_N"/>
</dbReference>
<evidence type="ECO:0000256" key="2">
    <source>
        <dbReference type="ARBA" id="ARBA00022679"/>
    </source>
</evidence>
<feature type="domain" description="Carbohydrate kinase FGGY N-terminal" evidence="8">
    <location>
        <begin position="5"/>
        <end position="251"/>
    </location>
</feature>
<sequence length="475" mass="51555">MDKTYHLAIDLGATSGRSILAGYDGDNVVMSELTRFHYPMLTIRGHLFWNLPLIYQEVIKAMKAAAEKLSESGSELSSIGIDTWGCDVAYFYADGSLAGLPYCYRDTHTEGAVDEYSKVISRETVYAKTGIQFMDFNTLFQLHTLRRNGAKVIDSADKILWMPDAVAYMLTGNAVTEYTVASTSEMLNPATGDLDVELLDSVGLSRSKFGPIVQPGHIIGAILPQVQEATGLGEIPVIAVAGHDTASAVIGVPTPDTDYAYLSCGTWSLLGIESPEAIINDKSFGYNFTNEGGIDGTTRFLKNICGLWIFERVRAELGLQDADISKLAASCHDSVCQSIINPDDPSFANPRSMVEAINSYCRDHGEEVPVTTADYVRVIYRSLAHRVAEMLDVLKEFSTAPVRRLHVIGGGSRNSHLMQMLADDCGIPVVAGPAECTALGNVLVQLRGCGRAETLADMRRIAINSTETSTFTPQV</sequence>
<keyword evidence="3" id="KW-0547">Nucleotide-binding</keyword>
<keyword evidence="7" id="KW-0684">Rhamnose metabolism</keyword>
<dbReference type="SUPFAM" id="SSF53067">
    <property type="entry name" value="Actin-like ATPase domain"/>
    <property type="match status" value="2"/>
</dbReference>
<dbReference type="PANTHER" id="PTHR10196:SF93">
    <property type="entry name" value="L-RHAMNULOKINASE"/>
    <property type="match status" value="1"/>
</dbReference>
<comment type="similarity">
    <text evidence="1">Belongs to the FGGY kinase family.</text>
</comment>
<dbReference type="GeneID" id="82149549"/>
<evidence type="ECO:0000256" key="5">
    <source>
        <dbReference type="ARBA" id="ARBA00022840"/>
    </source>
</evidence>
<dbReference type="GO" id="GO:0006071">
    <property type="term" value="P:glycerol metabolic process"/>
    <property type="evidence" value="ECO:0007669"/>
    <property type="project" value="TreeGrafter"/>
</dbReference>
<dbReference type="GO" id="GO:0019301">
    <property type="term" value="P:rhamnose catabolic process"/>
    <property type="evidence" value="ECO:0007669"/>
    <property type="project" value="InterPro"/>
</dbReference>
<proteinExistence type="inferred from homology"/>
<dbReference type="CDD" id="cd07771">
    <property type="entry name" value="ASKHA_NBD_FGGY_RhaB-like"/>
    <property type="match status" value="1"/>
</dbReference>
<keyword evidence="5" id="KW-0067">ATP-binding</keyword>
<dbReference type="GO" id="GO:0008993">
    <property type="term" value="F:rhamnulokinase activity"/>
    <property type="evidence" value="ECO:0007669"/>
    <property type="project" value="InterPro"/>
</dbReference>
<dbReference type="EMBL" id="SJSA01000001">
    <property type="protein sequence ID" value="TGG40449.1"/>
    <property type="molecule type" value="Genomic_DNA"/>
</dbReference>
<accession>A0A4Z0V5E0</accession>